<sequence>MPLQYSFEITPNIDQANLDGLLELNPEFISITDRNHDMDNLLQSIKIADYIHANSSVDVVIHLTGIDKDEKRVQEMIDLMQKHDIHSVLALRGDKLSQNDRAVTFPHADRLVEFINQKYPHVNISGTCYLNSSDEEMKWLRQKIKKGCTNLISQFGFDVNDYVDYLNQIEIDTPIWFGIMSIISKSQAQKMLKLTHSTAPDELNTLMNQHDDEFGEDGVQYTVGMINKIRQAGAKHIHLYSLNNAANTKKIINKI</sequence>
<organism evidence="9 10">
    <name type="scientific">Apilactobacillus kunkeei</name>
    <dbReference type="NCBI Taxonomy" id="148814"/>
    <lineage>
        <taxon>Bacteria</taxon>
        <taxon>Bacillati</taxon>
        <taxon>Bacillota</taxon>
        <taxon>Bacilli</taxon>
        <taxon>Lactobacillales</taxon>
        <taxon>Lactobacillaceae</taxon>
        <taxon>Apilactobacillus</taxon>
    </lineage>
</organism>
<name>A0A0N0CSV0_9LACO</name>
<keyword evidence="4 8" id="KW-0285">Flavoprotein</keyword>
<comment type="caution">
    <text evidence="9">The sequence shown here is derived from an EMBL/GenBank/DDBJ whole genome shotgun (WGS) entry which is preliminary data.</text>
</comment>
<dbReference type="InterPro" id="IPR029041">
    <property type="entry name" value="FAD-linked_oxidoreductase-like"/>
</dbReference>
<dbReference type="EMBL" id="JXCY01000007">
    <property type="protein sequence ID" value="KOY75957.1"/>
    <property type="molecule type" value="Genomic_DNA"/>
</dbReference>
<dbReference type="RefSeq" id="WP_053792180.1">
    <property type="nucleotide sequence ID" value="NZ_JXCY01000007.1"/>
</dbReference>
<reference evidence="9 10" key="1">
    <citation type="journal article" date="2015" name="Genome Biol. Evol.">
        <title>Functionally Structured Genomes in Lactobacillus kunkeei Colonizing the Honey Crop and Food Products of Honeybees and Stingless Bees.</title>
        <authorList>
            <person name="Tamarit D."/>
            <person name="Ellegaard K.M."/>
            <person name="Wikander J."/>
            <person name="Olofsson T."/>
            <person name="Vasquez A."/>
            <person name="Andersson S.G."/>
        </authorList>
    </citation>
    <scope>NUCLEOTIDE SEQUENCE [LARGE SCALE GENOMIC DNA]</scope>
    <source>
        <strain evidence="9 10">LAko</strain>
    </source>
</reference>
<dbReference type="InterPro" id="IPR003171">
    <property type="entry name" value="Mehydrof_redctse-like"/>
</dbReference>
<dbReference type="Pfam" id="PF02219">
    <property type="entry name" value="MTHFR"/>
    <property type="match status" value="1"/>
</dbReference>
<dbReference type="GO" id="GO:0106312">
    <property type="term" value="F:methylenetetrahydrofolate reductase (NADH) activity"/>
    <property type="evidence" value="ECO:0007669"/>
    <property type="project" value="UniProtKB-EC"/>
</dbReference>
<protein>
    <recommendedName>
        <fullName evidence="8">Methylenetetrahydrofolate reductase</fullName>
    </recommendedName>
</protein>
<comment type="catalytic activity">
    <reaction evidence="7">
        <text>(6S)-5-methyl-5,6,7,8-tetrahydrofolate + NAD(+) = (6R)-5,10-methylene-5,6,7,8-tetrahydrofolate + NADH + H(+)</text>
        <dbReference type="Rhea" id="RHEA:19821"/>
        <dbReference type="ChEBI" id="CHEBI:15378"/>
        <dbReference type="ChEBI" id="CHEBI:15636"/>
        <dbReference type="ChEBI" id="CHEBI:18608"/>
        <dbReference type="ChEBI" id="CHEBI:57540"/>
        <dbReference type="ChEBI" id="CHEBI:57945"/>
        <dbReference type="EC" id="1.5.1.54"/>
    </reaction>
    <physiologicalReaction direction="right-to-left" evidence="7">
        <dbReference type="Rhea" id="RHEA:19823"/>
    </physiologicalReaction>
</comment>
<evidence type="ECO:0000256" key="5">
    <source>
        <dbReference type="ARBA" id="ARBA00022827"/>
    </source>
</evidence>
<proteinExistence type="inferred from homology"/>
<comment type="cofactor">
    <cofactor evidence="1 8">
        <name>FAD</name>
        <dbReference type="ChEBI" id="CHEBI:57692"/>
    </cofactor>
</comment>
<dbReference type="PANTHER" id="PTHR45754:SF3">
    <property type="entry name" value="METHYLENETETRAHYDROFOLATE REDUCTASE (NADPH)"/>
    <property type="match status" value="1"/>
</dbReference>
<gene>
    <name evidence="9" type="ORF">RZ71_03860</name>
</gene>
<dbReference type="SUPFAM" id="SSF51730">
    <property type="entry name" value="FAD-linked oxidoreductase"/>
    <property type="match status" value="1"/>
</dbReference>
<dbReference type="Proteomes" id="UP000037778">
    <property type="component" value="Unassembled WGS sequence"/>
</dbReference>
<dbReference type="AlphaFoldDB" id="A0A0N0CSV0"/>
<evidence type="ECO:0000256" key="2">
    <source>
        <dbReference type="ARBA" id="ARBA00004777"/>
    </source>
</evidence>
<dbReference type="GO" id="GO:0009086">
    <property type="term" value="P:methionine biosynthetic process"/>
    <property type="evidence" value="ECO:0007669"/>
    <property type="project" value="TreeGrafter"/>
</dbReference>
<evidence type="ECO:0000256" key="7">
    <source>
        <dbReference type="ARBA" id="ARBA00048628"/>
    </source>
</evidence>
<evidence type="ECO:0000256" key="1">
    <source>
        <dbReference type="ARBA" id="ARBA00001974"/>
    </source>
</evidence>
<dbReference type="GO" id="GO:0071949">
    <property type="term" value="F:FAD binding"/>
    <property type="evidence" value="ECO:0007669"/>
    <property type="project" value="TreeGrafter"/>
</dbReference>
<evidence type="ECO:0000256" key="6">
    <source>
        <dbReference type="ARBA" id="ARBA00023002"/>
    </source>
</evidence>
<dbReference type="GO" id="GO:0005829">
    <property type="term" value="C:cytosol"/>
    <property type="evidence" value="ECO:0007669"/>
    <property type="project" value="TreeGrafter"/>
</dbReference>
<evidence type="ECO:0000256" key="3">
    <source>
        <dbReference type="ARBA" id="ARBA00006743"/>
    </source>
</evidence>
<keyword evidence="6 8" id="KW-0560">Oxidoreductase</keyword>
<evidence type="ECO:0000256" key="4">
    <source>
        <dbReference type="ARBA" id="ARBA00022630"/>
    </source>
</evidence>
<dbReference type="UniPathway" id="UPA00193"/>
<dbReference type="GO" id="GO:0035999">
    <property type="term" value="P:tetrahydrofolate interconversion"/>
    <property type="evidence" value="ECO:0007669"/>
    <property type="project" value="UniProtKB-UniPathway"/>
</dbReference>
<dbReference type="Gene3D" id="3.20.20.220">
    <property type="match status" value="1"/>
</dbReference>
<keyword evidence="10" id="KW-1185">Reference proteome</keyword>
<keyword evidence="5 8" id="KW-0274">FAD</keyword>
<accession>A0A0N0CSV0</accession>
<evidence type="ECO:0000313" key="10">
    <source>
        <dbReference type="Proteomes" id="UP000037778"/>
    </source>
</evidence>
<dbReference type="PANTHER" id="PTHR45754">
    <property type="entry name" value="METHYLENETETRAHYDROFOLATE REDUCTASE"/>
    <property type="match status" value="1"/>
</dbReference>
<evidence type="ECO:0000256" key="8">
    <source>
        <dbReference type="RuleBase" id="RU003862"/>
    </source>
</evidence>
<comment type="pathway">
    <text evidence="2 8">One-carbon metabolism; tetrahydrofolate interconversion.</text>
</comment>
<evidence type="ECO:0000313" key="9">
    <source>
        <dbReference type="EMBL" id="KOY75957.1"/>
    </source>
</evidence>
<dbReference type="PATRIC" id="fig|148814.8.peg.1311"/>
<comment type="similarity">
    <text evidence="3 8">Belongs to the methylenetetrahydrofolate reductase family.</text>
</comment>